<evidence type="ECO:0000313" key="4">
    <source>
        <dbReference type="EMBL" id="GIM80587.1"/>
    </source>
</evidence>
<dbReference type="SUPFAM" id="SSF48498">
    <property type="entry name" value="Tetracyclin repressor-like, C-terminal domain"/>
    <property type="match status" value="1"/>
</dbReference>
<dbReference type="InterPro" id="IPR036271">
    <property type="entry name" value="Tet_transcr_reg_TetR-rel_C_sf"/>
</dbReference>
<dbReference type="PANTHER" id="PTHR30328">
    <property type="entry name" value="TRANSCRIPTIONAL REPRESSOR"/>
    <property type="match status" value="1"/>
</dbReference>
<dbReference type="SUPFAM" id="SSF46689">
    <property type="entry name" value="Homeodomain-like"/>
    <property type="match status" value="1"/>
</dbReference>
<evidence type="ECO:0000259" key="3">
    <source>
        <dbReference type="PROSITE" id="PS50977"/>
    </source>
</evidence>
<comment type="caution">
    <text evidence="4">The sequence shown here is derived from an EMBL/GenBank/DDBJ whole genome shotgun (WGS) entry which is preliminary data.</text>
</comment>
<dbReference type="PROSITE" id="PS50977">
    <property type="entry name" value="HTH_TETR_2"/>
    <property type="match status" value="1"/>
</dbReference>
<dbReference type="Proteomes" id="UP000680865">
    <property type="component" value="Unassembled WGS sequence"/>
</dbReference>
<dbReference type="GO" id="GO:0006355">
    <property type="term" value="P:regulation of DNA-templated transcription"/>
    <property type="evidence" value="ECO:0007669"/>
    <property type="project" value="UniProtKB-ARBA"/>
</dbReference>
<reference evidence="4" key="1">
    <citation type="submission" date="2021-03" db="EMBL/GenBank/DDBJ databases">
        <title>Whole genome shotgun sequence of Actinoplanes consettensis NBRC 14913.</title>
        <authorList>
            <person name="Komaki H."/>
            <person name="Tamura T."/>
        </authorList>
    </citation>
    <scope>NUCLEOTIDE SEQUENCE</scope>
    <source>
        <strain evidence="4">NBRC 14913</strain>
    </source>
</reference>
<dbReference type="AlphaFoldDB" id="A0A919SY29"/>
<dbReference type="Pfam" id="PF00440">
    <property type="entry name" value="TetR_N"/>
    <property type="match status" value="1"/>
</dbReference>
<keyword evidence="5" id="KW-1185">Reference proteome</keyword>
<dbReference type="InterPro" id="IPR050109">
    <property type="entry name" value="HTH-type_TetR-like_transc_reg"/>
</dbReference>
<dbReference type="RefSeq" id="WP_213001604.1">
    <property type="nucleotide sequence ID" value="NZ_BAAATW010000001.1"/>
</dbReference>
<dbReference type="PRINTS" id="PR00455">
    <property type="entry name" value="HTHTETR"/>
</dbReference>
<dbReference type="Gene3D" id="1.10.357.10">
    <property type="entry name" value="Tetracycline Repressor, domain 2"/>
    <property type="match status" value="1"/>
</dbReference>
<dbReference type="InterPro" id="IPR009057">
    <property type="entry name" value="Homeodomain-like_sf"/>
</dbReference>
<feature type="domain" description="HTH tetR-type" evidence="3">
    <location>
        <begin position="6"/>
        <end position="66"/>
    </location>
</feature>
<dbReference type="PANTHER" id="PTHR30328:SF54">
    <property type="entry name" value="HTH-TYPE TRANSCRIPTIONAL REPRESSOR SCO4008"/>
    <property type="match status" value="1"/>
</dbReference>
<dbReference type="InterPro" id="IPR041467">
    <property type="entry name" value="Sco4008_C"/>
</dbReference>
<evidence type="ECO:0000256" key="2">
    <source>
        <dbReference type="PROSITE-ProRule" id="PRU00335"/>
    </source>
</evidence>
<dbReference type="EMBL" id="BOQP01000043">
    <property type="protein sequence ID" value="GIM80587.1"/>
    <property type="molecule type" value="Genomic_DNA"/>
</dbReference>
<gene>
    <name evidence="4" type="ORF">Aco04nite_71550</name>
</gene>
<feature type="DNA-binding region" description="H-T-H motif" evidence="2">
    <location>
        <begin position="29"/>
        <end position="48"/>
    </location>
</feature>
<sequence length="203" mass="22001">MAWDTEGTRRRLREAATAEFAERGLDGTTMTRIATRAGINKERLYSYYGDKNALWAVVLTDELDKLASAVALTGAGLDDIGDFAGATYDYHAAHPELGRLLQWEGLTRSPAADAARRSAHYREKVERFAQAQRDGLLAPGLDPGHLCFALIALAAWWQTVPQLAEMITGAGGDDLAERARRRAFVVEAARRLASPGTAPGMSG</sequence>
<keyword evidence="1 2" id="KW-0238">DNA-binding</keyword>
<evidence type="ECO:0000313" key="5">
    <source>
        <dbReference type="Proteomes" id="UP000680865"/>
    </source>
</evidence>
<organism evidence="4 5">
    <name type="scientific">Winogradskya consettensis</name>
    <dbReference type="NCBI Taxonomy" id="113560"/>
    <lineage>
        <taxon>Bacteria</taxon>
        <taxon>Bacillati</taxon>
        <taxon>Actinomycetota</taxon>
        <taxon>Actinomycetes</taxon>
        <taxon>Micromonosporales</taxon>
        <taxon>Micromonosporaceae</taxon>
        <taxon>Winogradskya</taxon>
    </lineage>
</organism>
<protein>
    <submittedName>
        <fullName evidence="4">TetR family transcriptional regulator</fullName>
    </submittedName>
</protein>
<accession>A0A919SY29</accession>
<dbReference type="Pfam" id="PF17926">
    <property type="entry name" value="TetR_C_21"/>
    <property type="match status" value="1"/>
</dbReference>
<proteinExistence type="predicted"/>
<dbReference type="GO" id="GO:0003677">
    <property type="term" value="F:DNA binding"/>
    <property type="evidence" value="ECO:0007669"/>
    <property type="project" value="UniProtKB-UniRule"/>
</dbReference>
<name>A0A919SY29_9ACTN</name>
<evidence type="ECO:0000256" key="1">
    <source>
        <dbReference type="ARBA" id="ARBA00023125"/>
    </source>
</evidence>
<dbReference type="InterPro" id="IPR001647">
    <property type="entry name" value="HTH_TetR"/>
</dbReference>